<evidence type="ECO:0000259" key="1">
    <source>
        <dbReference type="PROSITE" id="PS51677"/>
    </source>
</evidence>
<name>A0A949WTU2_9CLOT</name>
<dbReference type="InterPro" id="IPR002509">
    <property type="entry name" value="NODB_dom"/>
</dbReference>
<proteinExistence type="predicted"/>
<dbReference type="GO" id="GO:0005975">
    <property type="term" value="P:carbohydrate metabolic process"/>
    <property type="evidence" value="ECO:0007669"/>
    <property type="project" value="InterPro"/>
</dbReference>
<feature type="domain" description="NodB homology" evidence="1">
    <location>
        <begin position="113"/>
        <end position="315"/>
    </location>
</feature>
<reference evidence="2" key="1">
    <citation type="submission" date="2020-12" db="EMBL/GenBank/DDBJ databases">
        <title>Clostridium thailandense sp. nov., a novel acetogenic bacterium isolated from peat land soil in Thailand.</title>
        <authorList>
            <person name="Chaikitkaew S."/>
            <person name="Birkeland N.K."/>
        </authorList>
    </citation>
    <scope>NUCLEOTIDE SEQUENCE</scope>
    <source>
        <strain evidence="2">PL3</strain>
    </source>
</reference>
<evidence type="ECO:0000313" key="2">
    <source>
        <dbReference type="EMBL" id="MBV7276591.1"/>
    </source>
</evidence>
<dbReference type="PROSITE" id="PS51677">
    <property type="entry name" value="NODB"/>
    <property type="match status" value="1"/>
</dbReference>
<dbReference type="GO" id="GO:0016810">
    <property type="term" value="F:hydrolase activity, acting on carbon-nitrogen (but not peptide) bonds"/>
    <property type="evidence" value="ECO:0007669"/>
    <property type="project" value="InterPro"/>
</dbReference>
<dbReference type="Pfam" id="PF01522">
    <property type="entry name" value="Polysacc_deac_1"/>
    <property type="match status" value="1"/>
</dbReference>
<organism evidence="2 3">
    <name type="scientific">Clostridium thailandense</name>
    <dbReference type="NCBI Taxonomy" id="2794346"/>
    <lineage>
        <taxon>Bacteria</taxon>
        <taxon>Bacillati</taxon>
        <taxon>Bacillota</taxon>
        <taxon>Clostridia</taxon>
        <taxon>Eubacteriales</taxon>
        <taxon>Clostridiaceae</taxon>
        <taxon>Clostridium</taxon>
    </lineage>
</organism>
<protein>
    <submittedName>
        <fullName evidence="2">Polysaccharide deacetylase</fullName>
    </submittedName>
</protein>
<gene>
    <name evidence="2" type="ORF">I6U48_27340</name>
</gene>
<accession>A0A949WTU2</accession>
<dbReference type="AlphaFoldDB" id="A0A949WTU2"/>
<comment type="caution">
    <text evidence="2">The sequence shown here is derived from an EMBL/GenBank/DDBJ whole genome shotgun (WGS) entry which is preliminary data.</text>
</comment>
<dbReference type="PANTHER" id="PTHR10587">
    <property type="entry name" value="GLYCOSYL TRANSFERASE-RELATED"/>
    <property type="match status" value="1"/>
</dbReference>
<dbReference type="InterPro" id="IPR050248">
    <property type="entry name" value="Polysacc_deacetylase_ArnD"/>
</dbReference>
<dbReference type="RefSeq" id="WP_218323672.1">
    <property type="nucleotide sequence ID" value="NZ_JAEEGC010000190.1"/>
</dbReference>
<sequence>MIRKNGRKDKNMKIIRKSSIFASLIVISVLSYKGYECYQNKIVQANRGIASTKIVTKNNIKEEIVNNEKKKNIKEDNLKDILSNVNSEGRKYTYDVKEVKNILDNKQKSDGKKIAFLTFDDGPSITVTPKILDILKNYNIKATFCLVGKNIDTNERSRNLVNRTFKEGHALANHTYSHNLKNLYPKNKINVEYFMEEIEENNAAIRNIVGQDFNTRVLRMPGGYMSREYYKDPNLSELNARLKEKDMYSIDWNAYDFDSEGNKKNAAELLNEVKKSVGSKEKVIILMHDTYGKEETAKALPKIIEYLKGQGYEFRTMS</sequence>
<keyword evidence="3" id="KW-1185">Reference proteome</keyword>
<dbReference type="Proteomes" id="UP000694308">
    <property type="component" value="Unassembled WGS sequence"/>
</dbReference>
<dbReference type="EMBL" id="JAEEGC010000190">
    <property type="protein sequence ID" value="MBV7276591.1"/>
    <property type="molecule type" value="Genomic_DNA"/>
</dbReference>
<dbReference type="CDD" id="cd10944">
    <property type="entry name" value="CE4_SmPgdA_like"/>
    <property type="match status" value="1"/>
</dbReference>
<dbReference type="PANTHER" id="PTHR10587:SF125">
    <property type="entry name" value="POLYSACCHARIDE DEACETYLASE YHEN-RELATED"/>
    <property type="match status" value="1"/>
</dbReference>
<evidence type="ECO:0000313" key="3">
    <source>
        <dbReference type="Proteomes" id="UP000694308"/>
    </source>
</evidence>